<gene>
    <name evidence="3" type="primary">A0A165G9C3</name>
</gene>
<accession>A0A5K1K0U3</accession>
<dbReference type="GO" id="GO:0005524">
    <property type="term" value="F:ATP binding"/>
    <property type="evidence" value="ECO:0007669"/>
    <property type="project" value="InterPro"/>
</dbReference>
<keyword evidence="1" id="KW-0812">Transmembrane</keyword>
<dbReference type="Pfam" id="PF06293">
    <property type="entry name" value="Kdo"/>
    <property type="match status" value="1"/>
</dbReference>
<reference evidence="3" key="1">
    <citation type="submission" date="2019-10" db="EMBL/GenBank/DDBJ databases">
        <authorList>
            <person name="Nor Muhammad N."/>
        </authorList>
    </citation>
    <scope>NUCLEOTIDE SEQUENCE</scope>
</reference>
<evidence type="ECO:0000259" key="2">
    <source>
        <dbReference type="PROSITE" id="PS50011"/>
    </source>
</evidence>
<dbReference type="GO" id="GO:0004672">
    <property type="term" value="F:protein kinase activity"/>
    <property type="evidence" value="ECO:0007669"/>
    <property type="project" value="InterPro"/>
</dbReference>
<keyword evidence="1" id="KW-0472">Membrane</keyword>
<dbReference type="AlphaFoldDB" id="A0A5K1K0U3"/>
<protein>
    <submittedName>
        <fullName evidence="3">YeaZ</fullName>
    </submittedName>
</protein>
<organism evidence="3">
    <name type="scientific">Ganoderma boninense</name>
    <dbReference type="NCBI Taxonomy" id="34458"/>
    <lineage>
        <taxon>Eukaryota</taxon>
        <taxon>Fungi</taxon>
        <taxon>Dikarya</taxon>
        <taxon>Basidiomycota</taxon>
        <taxon>Agaricomycotina</taxon>
        <taxon>Agaricomycetes</taxon>
        <taxon>Polyporales</taxon>
        <taxon>Polyporaceae</taxon>
        <taxon>Ganoderma</taxon>
    </lineage>
</organism>
<evidence type="ECO:0000313" key="3">
    <source>
        <dbReference type="EMBL" id="VWO99435.1"/>
    </source>
</evidence>
<dbReference type="InterPro" id="IPR011009">
    <property type="entry name" value="Kinase-like_dom_sf"/>
</dbReference>
<dbReference type="SUPFAM" id="SSF56112">
    <property type="entry name" value="Protein kinase-like (PK-like)"/>
    <property type="match status" value="1"/>
</dbReference>
<dbReference type="InterPro" id="IPR000719">
    <property type="entry name" value="Prot_kinase_dom"/>
</dbReference>
<dbReference type="Gene3D" id="1.10.510.10">
    <property type="entry name" value="Transferase(Phosphotransferase) domain 1"/>
    <property type="match status" value="1"/>
</dbReference>
<evidence type="ECO:0000256" key="1">
    <source>
        <dbReference type="SAM" id="Phobius"/>
    </source>
</evidence>
<proteinExistence type="predicted"/>
<name>A0A5K1K0U3_9APHY</name>
<dbReference type="PROSITE" id="PS50011">
    <property type="entry name" value="PROTEIN_KINASE_DOM"/>
    <property type="match status" value="1"/>
</dbReference>
<feature type="domain" description="Protein kinase" evidence="2">
    <location>
        <begin position="1"/>
        <end position="291"/>
    </location>
</feature>
<dbReference type="EMBL" id="LR727639">
    <property type="protein sequence ID" value="VWO99435.1"/>
    <property type="molecule type" value="Genomic_DNA"/>
</dbReference>
<sequence>MTAPASPAPISSDVEPDIDIAKIPDWLLTHPELHKRGIVLHEPLQPFTVYSTQWRPEGPIYVVKAIDPSKPEADFYELFDRYSDSPTDHTVPHEVIRCDRPLSILATFDQVLEGVEHLHRLHIAHGDLYTHNVIGATEEDARRDARLTAGRVYLIDFESCQRFEHGPGVQTAVPLPDTHVTPPLGMKTFDPFSWDVYCLGRTLEGIVEERFMISVEKEPWIPGLFARWLKGNEVGCTSVCHCRPTVTKARRMLKVIRWFVGVAELFVTIAGYPTTLFRTLRGHRLDDQSAL</sequence>
<keyword evidence="1" id="KW-1133">Transmembrane helix</keyword>
<feature type="transmembrane region" description="Helical" evidence="1">
    <location>
        <begin position="255"/>
        <end position="272"/>
    </location>
</feature>